<evidence type="ECO:0000313" key="7">
    <source>
        <dbReference type="Proteomes" id="UP000002588"/>
    </source>
</evidence>
<dbReference type="Pfam" id="PF00669">
    <property type="entry name" value="Flagellin_N"/>
    <property type="match status" value="1"/>
</dbReference>
<dbReference type="InterPro" id="IPR046358">
    <property type="entry name" value="Flagellin_C"/>
</dbReference>
<organism evidence="6 7">
    <name type="scientific">Azoarcus sp. (strain BH72)</name>
    <dbReference type="NCBI Taxonomy" id="418699"/>
    <lineage>
        <taxon>Bacteria</taxon>
        <taxon>Pseudomonadati</taxon>
        <taxon>Pseudomonadota</taxon>
        <taxon>Betaproteobacteria</taxon>
        <taxon>Rhodocyclales</taxon>
        <taxon>Zoogloeaceae</taxon>
        <taxon>Azoarcus</taxon>
    </lineage>
</organism>
<dbReference type="AlphaFoldDB" id="A1K8J5"/>
<dbReference type="GO" id="GO:0005198">
    <property type="term" value="F:structural molecule activity"/>
    <property type="evidence" value="ECO:0007669"/>
    <property type="project" value="UniProtKB-UniRule"/>
</dbReference>
<dbReference type="PRINTS" id="PR00207">
    <property type="entry name" value="FLAGELLIN"/>
</dbReference>
<keyword evidence="6" id="KW-0969">Cilium</keyword>
<keyword evidence="7" id="KW-1185">Reference proteome</keyword>
<dbReference type="Gene3D" id="1.20.1330.10">
    <property type="entry name" value="f41 fragment of flagellin, N-terminal domain"/>
    <property type="match status" value="2"/>
</dbReference>
<feature type="domain" description="Flagellin C-terminal" evidence="5">
    <location>
        <begin position="475"/>
        <end position="559"/>
    </location>
</feature>
<proteinExistence type="inferred from homology"/>
<keyword evidence="6" id="KW-0966">Cell projection</keyword>
<dbReference type="PANTHER" id="PTHR42792:SF2">
    <property type="entry name" value="FLAGELLIN"/>
    <property type="match status" value="1"/>
</dbReference>
<dbReference type="RefSeq" id="WP_011766260.1">
    <property type="nucleotide sequence ID" value="NC_008702.1"/>
</dbReference>
<comment type="function">
    <text evidence="3">Flagellin is the subunit protein which polymerizes to form the filaments of bacterial flagella.</text>
</comment>
<keyword evidence="2 3" id="KW-0975">Bacterial flagellum</keyword>
<dbReference type="STRING" id="62928.azo2533"/>
<dbReference type="InterPro" id="IPR001029">
    <property type="entry name" value="Flagellin_N"/>
</dbReference>
<evidence type="ECO:0000313" key="6">
    <source>
        <dbReference type="EMBL" id="CAL95150.1"/>
    </source>
</evidence>
<dbReference type="KEGG" id="azo:azo2533"/>
<dbReference type="EMBL" id="AM406670">
    <property type="protein sequence ID" value="CAL95150.1"/>
    <property type="molecule type" value="Genomic_DNA"/>
</dbReference>
<dbReference type="InterPro" id="IPR042187">
    <property type="entry name" value="Flagellin_C_sub2"/>
</dbReference>
<dbReference type="Proteomes" id="UP000002588">
    <property type="component" value="Chromosome"/>
</dbReference>
<sequence>MRIQTNTATLFSQRQLTQSSQGLATSLQRLSSGLRINSAKDDAAGLAISERMTAQIKGLNQARRNANDSISLLMTAEGAMGSVSDALQRVRELAVQAANATNSASDKAALQQEVNQLLQGVDRIGTHTQFNGQKLFSQGRSSIGGDPDKRAVLDSLQDWAGAATERIRDFYGLQGDGADMEVNLYEDAAGGVLASVSYVGVDGQGRSLNLTLNIDMADFVPANPPNGGSAPMYNDRIITHEMVHAVMGRTMNFASLPSWFKEGAAEYIHGADERVAGDLLGGGTYAANLTAVSGAFAADDVSGSPGYSAGYLAMRFMDRGMGVKAVMARLAAGDTLDQAINSASGGTYANEAAFKAAVNSAFASIDTTSQASVTASLKSAFGVDLSNSDTGAIGGADANGGNTYTAASIVADSGSFFGFNLKMPEIGGGAGQNEFIFQVGAKGGEDITAMIGAMNIGALGLAGTDLTTSPQSAIRAVDRALDYVNRQRARVGALQSRMESTISRLENAAENASASRSRIRDTDFAAETANLTRQTILQNAGIAMTTQANAIPQLALQLLG</sequence>
<dbReference type="GO" id="GO:0005576">
    <property type="term" value="C:extracellular region"/>
    <property type="evidence" value="ECO:0007669"/>
    <property type="project" value="UniProtKB-SubCell"/>
</dbReference>
<dbReference type="NCBIfam" id="NF033876">
    <property type="entry name" value="flagella_HExxH"/>
    <property type="match status" value="1"/>
</dbReference>
<comment type="similarity">
    <text evidence="1 3">Belongs to the bacterial flagellin family.</text>
</comment>
<evidence type="ECO:0000256" key="2">
    <source>
        <dbReference type="ARBA" id="ARBA00023143"/>
    </source>
</evidence>
<keyword evidence="6" id="KW-0282">Flagellum</keyword>
<protein>
    <recommendedName>
        <fullName evidence="3">Flagellin</fullName>
    </recommendedName>
</protein>
<evidence type="ECO:0000256" key="3">
    <source>
        <dbReference type="RuleBase" id="RU362073"/>
    </source>
</evidence>
<feature type="domain" description="Flagellin N-terminal" evidence="4">
    <location>
        <begin position="3"/>
        <end position="138"/>
    </location>
</feature>
<dbReference type="eggNOG" id="COG1344">
    <property type="taxonomic scope" value="Bacteria"/>
</dbReference>
<accession>A1K8J5</accession>
<dbReference type="Pfam" id="PF00700">
    <property type="entry name" value="Flagellin_C"/>
    <property type="match status" value="1"/>
</dbReference>
<keyword evidence="3" id="KW-0964">Secreted</keyword>
<dbReference type="SUPFAM" id="SSF64518">
    <property type="entry name" value="Phase 1 flagellin"/>
    <property type="match status" value="1"/>
</dbReference>
<comment type="subcellular location">
    <subcellularLocation>
        <location evidence="3">Secreted</location>
    </subcellularLocation>
    <subcellularLocation>
        <location evidence="3">Bacterial flagellum</location>
    </subcellularLocation>
</comment>
<gene>
    <name evidence="6" type="primary">fliC1</name>
    <name evidence="6" type="ordered locus">azo2533</name>
</gene>
<dbReference type="HOGENOM" id="CLU_011142_3_2_4"/>
<dbReference type="Gene3D" id="6.10.10.10">
    <property type="entry name" value="Flagellar export chaperone, C-terminal domain"/>
    <property type="match status" value="1"/>
</dbReference>
<dbReference type="GO" id="GO:0009288">
    <property type="term" value="C:bacterial-type flagellum"/>
    <property type="evidence" value="ECO:0007669"/>
    <property type="project" value="UniProtKB-SubCell"/>
</dbReference>
<dbReference type="InterPro" id="IPR001492">
    <property type="entry name" value="Flagellin"/>
</dbReference>
<evidence type="ECO:0000259" key="5">
    <source>
        <dbReference type="Pfam" id="PF00700"/>
    </source>
</evidence>
<dbReference type="PANTHER" id="PTHR42792">
    <property type="entry name" value="FLAGELLIN"/>
    <property type="match status" value="1"/>
</dbReference>
<evidence type="ECO:0000256" key="1">
    <source>
        <dbReference type="ARBA" id="ARBA00005709"/>
    </source>
</evidence>
<evidence type="ECO:0000259" key="4">
    <source>
        <dbReference type="Pfam" id="PF00669"/>
    </source>
</evidence>
<name>A1K8J5_AZOSB</name>
<reference evidence="6 7" key="1">
    <citation type="journal article" date="2006" name="Nat. Biotechnol.">
        <title>Complete genome of the mutualistic, N2-fixing grass endophyte Azoarcus sp. strain BH72.</title>
        <authorList>
            <person name="Krause A."/>
            <person name="Ramakumar A."/>
            <person name="Bartels D."/>
            <person name="Battistoni F."/>
            <person name="Bekel T."/>
            <person name="Boch J."/>
            <person name="Boehm M."/>
            <person name="Friedrich F."/>
            <person name="Hurek T."/>
            <person name="Krause L."/>
            <person name="Linke B."/>
            <person name="McHardy A.C."/>
            <person name="Sarkar A."/>
            <person name="Schneiker S."/>
            <person name="Syed A.A."/>
            <person name="Thauer R."/>
            <person name="Vorhoelter F.-J."/>
            <person name="Weidner S."/>
            <person name="Puehler A."/>
            <person name="Reinhold-Hurek B."/>
            <person name="Kaiser O."/>
            <person name="Goesmann A."/>
        </authorList>
    </citation>
    <scope>NUCLEOTIDE SEQUENCE [LARGE SCALE GENOMIC DNA]</scope>
    <source>
        <strain evidence="6 7">BH72</strain>
    </source>
</reference>